<keyword evidence="2" id="KW-1185">Reference proteome</keyword>
<protein>
    <submittedName>
        <fullName evidence="1">Uncharacterized protein</fullName>
    </submittedName>
</protein>
<organism evidence="1 2">
    <name type="scientific">Colletotrichum chlorophyti</name>
    <dbReference type="NCBI Taxonomy" id="708187"/>
    <lineage>
        <taxon>Eukaryota</taxon>
        <taxon>Fungi</taxon>
        <taxon>Dikarya</taxon>
        <taxon>Ascomycota</taxon>
        <taxon>Pezizomycotina</taxon>
        <taxon>Sordariomycetes</taxon>
        <taxon>Hypocreomycetidae</taxon>
        <taxon>Glomerellales</taxon>
        <taxon>Glomerellaceae</taxon>
        <taxon>Colletotrichum</taxon>
    </lineage>
</organism>
<name>A0A1Q8S6N3_9PEZI</name>
<gene>
    <name evidence="1" type="ORF">CCHL11_02184</name>
</gene>
<reference evidence="1 2" key="1">
    <citation type="submission" date="2016-11" db="EMBL/GenBank/DDBJ databases">
        <title>Draft Genome Assembly of Colletotrichum chlorophyti a pathogen of herbaceous plants.</title>
        <authorList>
            <person name="Gan P."/>
            <person name="Narusaka M."/>
            <person name="Tsushima A."/>
            <person name="Narusaka Y."/>
            <person name="Takano Y."/>
            <person name="Shirasu K."/>
        </authorList>
    </citation>
    <scope>NUCLEOTIDE SEQUENCE [LARGE SCALE GENOMIC DNA]</scope>
    <source>
        <strain evidence="1 2">NTL11</strain>
    </source>
</reference>
<evidence type="ECO:0000313" key="1">
    <source>
        <dbReference type="EMBL" id="OLN97099.1"/>
    </source>
</evidence>
<proteinExistence type="predicted"/>
<accession>A0A1Q8S6N3</accession>
<comment type="caution">
    <text evidence="1">The sequence shown here is derived from an EMBL/GenBank/DDBJ whole genome shotgun (WGS) entry which is preliminary data.</text>
</comment>
<evidence type="ECO:0000313" key="2">
    <source>
        <dbReference type="Proteomes" id="UP000186583"/>
    </source>
</evidence>
<sequence>MFTVFKKYSKRKTFTQSCQPLGYTHLRITSLK</sequence>
<dbReference type="Proteomes" id="UP000186583">
    <property type="component" value="Unassembled WGS sequence"/>
</dbReference>
<dbReference type="EMBL" id="MPGH01000011">
    <property type="protein sequence ID" value="OLN97099.1"/>
    <property type="molecule type" value="Genomic_DNA"/>
</dbReference>
<dbReference type="AlphaFoldDB" id="A0A1Q8S6N3"/>